<feature type="domain" description="Peptidase M16 N-terminal" evidence="5">
    <location>
        <begin position="30"/>
        <end position="177"/>
    </location>
</feature>
<feature type="domain" description="Peptidase M16 C-terminal" evidence="6">
    <location>
        <begin position="185"/>
        <end position="354"/>
    </location>
</feature>
<name>A0A2T1HSL2_9HYPH</name>
<reference evidence="8" key="1">
    <citation type="submission" date="2018-03" db="EMBL/GenBank/DDBJ databases">
        <authorList>
            <person name="Sun L."/>
            <person name="Liu H."/>
            <person name="Chen W."/>
            <person name="Huang K."/>
            <person name="Liu W."/>
            <person name="Gao X."/>
        </authorList>
    </citation>
    <scope>NUCLEOTIDE SEQUENCE [LARGE SCALE GENOMIC DNA]</scope>
    <source>
        <strain evidence="8">SH9</strain>
    </source>
</reference>
<evidence type="ECO:0000313" key="7">
    <source>
        <dbReference type="EMBL" id="PSC04651.1"/>
    </source>
</evidence>
<evidence type="ECO:0000256" key="4">
    <source>
        <dbReference type="RuleBase" id="RU004447"/>
    </source>
</evidence>
<keyword evidence="3" id="KW-0482">Metalloprotease</keyword>
<dbReference type="EMBL" id="PVZS01000012">
    <property type="protein sequence ID" value="PSC04651.1"/>
    <property type="molecule type" value="Genomic_DNA"/>
</dbReference>
<dbReference type="InterPro" id="IPR011249">
    <property type="entry name" value="Metalloenz_LuxS/M16"/>
</dbReference>
<dbReference type="Pfam" id="PF00675">
    <property type="entry name" value="Peptidase_M16"/>
    <property type="match status" value="1"/>
</dbReference>
<sequence length="438" mass="47607">MNAPSRSKDLKIGAPREEAVRITTLPNGLRVVTETIPALATASLGVWIGAGTRHEREGEQGLAHLLEHMAFKGTRRRSALDIVAEIEAVGGDLNAETSVERTSYYVRLLGEDVPLALDILSDILTEPAFDKGELKREKGVVLQEIGACEDTPDEVVFDMFMETAYGGAPIGRRILGTPKTVRAQTPESMRTFLDRQYRGPDMVVAAAGAVDHDAVVEEASRRFASIKGEQPGAPVEGVYAGGDERKIRKLEQAHMVLGFAGCSFHSPDHYALHVFSNLLGGGMSSRLFQEIREKRGLCYEIYSFHQPFSDTGTFAIYGGTGEDKLGEFMPVMLDCLREAAERPTDEEVARAKQQIKVSLLTGLESSARRAEQMARHVLAFGRVLPREEIVAAIDAITLDDVKRVARTMLASAPTVTAVGPVRKLMDPGRIAAHLGSAA</sequence>
<evidence type="ECO:0000259" key="5">
    <source>
        <dbReference type="Pfam" id="PF00675"/>
    </source>
</evidence>
<evidence type="ECO:0000256" key="2">
    <source>
        <dbReference type="ARBA" id="ARBA00007261"/>
    </source>
</evidence>
<accession>A0A2T1HSL2</accession>
<dbReference type="SUPFAM" id="SSF63411">
    <property type="entry name" value="LuxS/MPP-like metallohydrolase"/>
    <property type="match status" value="2"/>
</dbReference>
<dbReference type="OrthoDB" id="9811314at2"/>
<evidence type="ECO:0000256" key="3">
    <source>
        <dbReference type="ARBA" id="ARBA00023049"/>
    </source>
</evidence>
<dbReference type="InterPro" id="IPR050361">
    <property type="entry name" value="MPP/UQCRC_Complex"/>
</dbReference>
<evidence type="ECO:0000313" key="8">
    <source>
        <dbReference type="Proteomes" id="UP000239772"/>
    </source>
</evidence>
<protein>
    <submittedName>
        <fullName evidence="7">Peptidase M16</fullName>
    </submittedName>
</protein>
<dbReference type="FunFam" id="3.30.830.10:FF:000008">
    <property type="entry name" value="Mitochondrial-processing peptidase subunit beta"/>
    <property type="match status" value="1"/>
</dbReference>
<dbReference type="RefSeq" id="WP_106337396.1">
    <property type="nucleotide sequence ID" value="NZ_PVZS01000012.1"/>
</dbReference>
<gene>
    <name evidence="7" type="ORF">SLNSH_12835</name>
</gene>
<keyword evidence="3" id="KW-0378">Hydrolase</keyword>
<evidence type="ECO:0000259" key="6">
    <source>
        <dbReference type="Pfam" id="PF05193"/>
    </source>
</evidence>
<organism evidence="7 8">
    <name type="scientific">Alsobacter soli</name>
    <dbReference type="NCBI Taxonomy" id="2109933"/>
    <lineage>
        <taxon>Bacteria</taxon>
        <taxon>Pseudomonadati</taxon>
        <taxon>Pseudomonadota</taxon>
        <taxon>Alphaproteobacteria</taxon>
        <taxon>Hyphomicrobiales</taxon>
        <taxon>Alsobacteraceae</taxon>
        <taxon>Alsobacter</taxon>
    </lineage>
</organism>
<proteinExistence type="inferred from homology"/>
<dbReference type="PROSITE" id="PS00143">
    <property type="entry name" value="INSULINASE"/>
    <property type="match status" value="1"/>
</dbReference>
<dbReference type="Proteomes" id="UP000239772">
    <property type="component" value="Unassembled WGS sequence"/>
</dbReference>
<comment type="cofactor">
    <cofactor evidence="1">
        <name>Zn(2+)</name>
        <dbReference type="ChEBI" id="CHEBI:29105"/>
    </cofactor>
</comment>
<dbReference type="AlphaFoldDB" id="A0A2T1HSL2"/>
<comment type="caution">
    <text evidence="7">The sequence shown here is derived from an EMBL/GenBank/DDBJ whole genome shotgun (WGS) entry which is preliminary data.</text>
</comment>
<dbReference type="GO" id="GO:0004222">
    <property type="term" value="F:metalloendopeptidase activity"/>
    <property type="evidence" value="ECO:0007669"/>
    <property type="project" value="InterPro"/>
</dbReference>
<keyword evidence="8" id="KW-1185">Reference proteome</keyword>
<dbReference type="InterPro" id="IPR001431">
    <property type="entry name" value="Pept_M16_Zn_BS"/>
</dbReference>
<keyword evidence="3" id="KW-0645">Protease</keyword>
<dbReference type="InterPro" id="IPR007863">
    <property type="entry name" value="Peptidase_M16_C"/>
</dbReference>
<dbReference type="Pfam" id="PF05193">
    <property type="entry name" value="Peptidase_M16_C"/>
    <property type="match status" value="1"/>
</dbReference>
<dbReference type="Gene3D" id="3.30.830.10">
    <property type="entry name" value="Metalloenzyme, LuxS/M16 peptidase-like"/>
    <property type="match status" value="2"/>
</dbReference>
<dbReference type="InterPro" id="IPR011765">
    <property type="entry name" value="Pept_M16_N"/>
</dbReference>
<evidence type="ECO:0000256" key="1">
    <source>
        <dbReference type="ARBA" id="ARBA00001947"/>
    </source>
</evidence>
<dbReference type="GO" id="GO:0006508">
    <property type="term" value="P:proteolysis"/>
    <property type="evidence" value="ECO:0007669"/>
    <property type="project" value="InterPro"/>
</dbReference>
<dbReference type="GO" id="GO:0046872">
    <property type="term" value="F:metal ion binding"/>
    <property type="evidence" value="ECO:0007669"/>
    <property type="project" value="InterPro"/>
</dbReference>
<dbReference type="PANTHER" id="PTHR11851:SF49">
    <property type="entry name" value="MITOCHONDRIAL-PROCESSING PEPTIDASE SUBUNIT ALPHA"/>
    <property type="match status" value="1"/>
</dbReference>
<comment type="similarity">
    <text evidence="2 4">Belongs to the peptidase M16 family.</text>
</comment>
<dbReference type="PANTHER" id="PTHR11851">
    <property type="entry name" value="METALLOPROTEASE"/>
    <property type="match status" value="1"/>
</dbReference>